<dbReference type="InterPro" id="IPR000524">
    <property type="entry name" value="Tscrpt_reg_HTH_GntR"/>
</dbReference>
<dbReference type="GO" id="GO:0003677">
    <property type="term" value="F:DNA binding"/>
    <property type="evidence" value="ECO:0007669"/>
    <property type="project" value="UniProtKB-KW"/>
</dbReference>
<keyword evidence="1" id="KW-0805">Transcription regulation</keyword>
<dbReference type="STRING" id="658057.SAMN04488032_101564"/>
<dbReference type="PANTHER" id="PTHR43537:SF24">
    <property type="entry name" value="GLUCONATE OPERON TRANSCRIPTIONAL REPRESSOR"/>
    <property type="match status" value="1"/>
</dbReference>
<evidence type="ECO:0000313" key="6">
    <source>
        <dbReference type="Proteomes" id="UP000193307"/>
    </source>
</evidence>
<evidence type="ECO:0000256" key="3">
    <source>
        <dbReference type="ARBA" id="ARBA00023163"/>
    </source>
</evidence>
<dbReference type="Pfam" id="PF07729">
    <property type="entry name" value="FCD"/>
    <property type="match status" value="1"/>
</dbReference>
<keyword evidence="3" id="KW-0804">Transcription</keyword>
<dbReference type="InterPro" id="IPR036390">
    <property type="entry name" value="WH_DNA-bd_sf"/>
</dbReference>
<keyword evidence="2" id="KW-0238">DNA-binding</keyword>
<gene>
    <name evidence="5" type="primary">lutR_1</name>
    <name evidence="5" type="ORF">PAM7971_00083</name>
</gene>
<evidence type="ECO:0000256" key="1">
    <source>
        <dbReference type="ARBA" id="ARBA00023015"/>
    </source>
</evidence>
<dbReference type="OrthoDB" id="8155773at2"/>
<dbReference type="PANTHER" id="PTHR43537">
    <property type="entry name" value="TRANSCRIPTIONAL REGULATOR, GNTR FAMILY"/>
    <property type="match status" value="1"/>
</dbReference>
<dbReference type="SUPFAM" id="SSF48008">
    <property type="entry name" value="GntR ligand-binding domain-like"/>
    <property type="match status" value="1"/>
</dbReference>
<dbReference type="Proteomes" id="UP000193307">
    <property type="component" value="Unassembled WGS sequence"/>
</dbReference>
<proteinExistence type="predicted"/>
<accession>A0A1Y5R8R8</accession>
<protein>
    <submittedName>
        <fullName evidence="5">HTH-type transcriptional regulator LutR</fullName>
    </submittedName>
</protein>
<dbReference type="AlphaFoldDB" id="A0A1Y5R8R8"/>
<feature type="domain" description="HTH gntR-type" evidence="4">
    <location>
        <begin position="8"/>
        <end position="75"/>
    </location>
</feature>
<dbReference type="SUPFAM" id="SSF46785">
    <property type="entry name" value="Winged helix' DNA-binding domain"/>
    <property type="match status" value="1"/>
</dbReference>
<name>A0A1Y5R8R8_9RHOB</name>
<dbReference type="CDD" id="cd07377">
    <property type="entry name" value="WHTH_GntR"/>
    <property type="match status" value="1"/>
</dbReference>
<dbReference type="RefSeq" id="WP_085847022.1">
    <property type="nucleotide sequence ID" value="NZ_FNZV01000001.1"/>
</dbReference>
<keyword evidence="6" id="KW-1185">Reference proteome</keyword>
<dbReference type="Pfam" id="PF00392">
    <property type="entry name" value="GntR"/>
    <property type="match status" value="1"/>
</dbReference>
<dbReference type="InterPro" id="IPR011711">
    <property type="entry name" value="GntR_C"/>
</dbReference>
<reference evidence="5 6" key="1">
    <citation type="submission" date="2017-03" db="EMBL/GenBank/DDBJ databases">
        <authorList>
            <person name="Afonso C.L."/>
            <person name="Miller P.J."/>
            <person name="Scott M.A."/>
            <person name="Spackman E."/>
            <person name="Goraichik I."/>
            <person name="Dimitrov K.M."/>
            <person name="Suarez D.L."/>
            <person name="Swayne D.E."/>
        </authorList>
    </citation>
    <scope>NUCLEOTIDE SEQUENCE [LARGE SCALE GENOMIC DNA]</scope>
    <source>
        <strain evidence="5 6">CECT 7971</strain>
    </source>
</reference>
<dbReference type="SMART" id="SM00345">
    <property type="entry name" value="HTH_GNTR"/>
    <property type="match status" value="1"/>
</dbReference>
<dbReference type="EMBL" id="FWFW01000001">
    <property type="protein sequence ID" value="SLN11732.1"/>
    <property type="molecule type" value="Genomic_DNA"/>
</dbReference>
<sequence>MKPISLPKSLMELTADRIREAIIDGEFELGSKVSEQSLADVLGISRSPVREALALLQIEGLIHVIAKRGSFIFKPDIKMVQDLCEHRAILETACVQHAIDRNHNALIHGLQQSIDRMQRAIDSNAADDYAKGDVQFHLAIIDASENASIAKIYTRTIGPLLAVRTHLLSEKTAHLGRSMDDHLTLLDACTRKDVQHAQAIITNHVSHLLEAYSAQHDDPTPIHA</sequence>
<dbReference type="Gene3D" id="1.10.10.10">
    <property type="entry name" value="Winged helix-like DNA-binding domain superfamily/Winged helix DNA-binding domain"/>
    <property type="match status" value="1"/>
</dbReference>
<dbReference type="GO" id="GO:0003700">
    <property type="term" value="F:DNA-binding transcription factor activity"/>
    <property type="evidence" value="ECO:0007669"/>
    <property type="project" value="InterPro"/>
</dbReference>
<dbReference type="Gene3D" id="1.20.120.530">
    <property type="entry name" value="GntR ligand-binding domain-like"/>
    <property type="match status" value="1"/>
</dbReference>
<evidence type="ECO:0000313" key="5">
    <source>
        <dbReference type="EMBL" id="SLN11732.1"/>
    </source>
</evidence>
<dbReference type="InterPro" id="IPR008920">
    <property type="entry name" value="TF_FadR/GntR_C"/>
</dbReference>
<evidence type="ECO:0000256" key="2">
    <source>
        <dbReference type="ARBA" id="ARBA00023125"/>
    </source>
</evidence>
<organism evidence="5 6">
    <name type="scientific">Pacificibacter marinus</name>
    <dbReference type="NCBI Taxonomy" id="658057"/>
    <lineage>
        <taxon>Bacteria</taxon>
        <taxon>Pseudomonadati</taxon>
        <taxon>Pseudomonadota</taxon>
        <taxon>Alphaproteobacteria</taxon>
        <taxon>Rhodobacterales</taxon>
        <taxon>Roseobacteraceae</taxon>
        <taxon>Pacificibacter</taxon>
    </lineage>
</organism>
<dbReference type="SMART" id="SM00895">
    <property type="entry name" value="FCD"/>
    <property type="match status" value="1"/>
</dbReference>
<dbReference type="InterPro" id="IPR036388">
    <property type="entry name" value="WH-like_DNA-bd_sf"/>
</dbReference>
<evidence type="ECO:0000259" key="4">
    <source>
        <dbReference type="PROSITE" id="PS50949"/>
    </source>
</evidence>
<dbReference type="PRINTS" id="PR00035">
    <property type="entry name" value="HTHGNTR"/>
</dbReference>
<dbReference type="PROSITE" id="PS50949">
    <property type="entry name" value="HTH_GNTR"/>
    <property type="match status" value="1"/>
</dbReference>